<keyword evidence="2" id="KW-1185">Reference proteome</keyword>
<proteinExistence type="predicted"/>
<dbReference type="Proteomes" id="UP001153332">
    <property type="component" value="Unassembled WGS sequence"/>
</dbReference>
<evidence type="ECO:0000313" key="2">
    <source>
        <dbReference type="Proteomes" id="UP001153332"/>
    </source>
</evidence>
<dbReference type="EMBL" id="JAPUUL010003827">
    <property type="protein sequence ID" value="KAJ8121408.1"/>
    <property type="molecule type" value="Genomic_DNA"/>
</dbReference>
<accession>A0ACC2J2I6</accession>
<name>A0ACC2J2I6_9PEZI</name>
<protein>
    <submittedName>
        <fullName evidence="1">Uncharacterized protein</fullName>
    </submittedName>
</protein>
<sequence>MELHSIQSKEASRIGKPERPYISSLKSCSMEPRRRPLRTYSKRTSSTESAEPVPKRRRINDPTKDQVRKLPPSDPKDGATPSASEPPLSLPPPKKGTITAYFGKILPQPPVVVPLSDPVSETSSEDGPLFTPPSSPPVIDVKRRVRRLKTRAITRHTDEREASDGERENYNDSGCIGKMGDGRLCSKPPSSALSEMTPSTLNQTETITRSRSGNGKPRIKRRQEKKTASVQTTLSLSMTEAQYTECKECGMLYNHLHQADVKYHARRHATLRRAKIRASTEDDAAE</sequence>
<organism evidence="1 2">
    <name type="scientific">Lasiodiplodia mahajangana</name>
    <dbReference type="NCBI Taxonomy" id="1108764"/>
    <lineage>
        <taxon>Eukaryota</taxon>
        <taxon>Fungi</taxon>
        <taxon>Dikarya</taxon>
        <taxon>Ascomycota</taxon>
        <taxon>Pezizomycotina</taxon>
        <taxon>Dothideomycetes</taxon>
        <taxon>Dothideomycetes incertae sedis</taxon>
        <taxon>Botryosphaeriales</taxon>
        <taxon>Botryosphaeriaceae</taxon>
        <taxon>Lasiodiplodia</taxon>
    </lineage>
</organism>
<reference evidence="1" key="1">
    <citation type="submission" date="2022-12" db="EMBL/GenBank/DDBJ databases">
        <title>Genome Sequence of Lasiodiplodia mahajangana.</title>
        <authorList>
            <person name="Buettner E."/>
        </authorList>
    </citation>
    <scope>NUCLEOTIDE SEQUENCE</scope>
    <source>
        <strain evidence="1">VT137</strain>
    </source>
</reference>
<comment type="caution">
    <text evidence="1">The sequence shown here is derived from an EMBL/GenBank/DDBJ whole genome shotgun (WGS) entry which is preliminary data.</text>
</comment>
<gene>
    <name evidence="1" type="ORF">O1611_g10110</name>
</gene>
<evidence type="ECO:0000313" key="1">
    <source>
        <dbReference type="EMBL" id="KAJ8121408.1"/>
    </source>
</evidence>